<dbReference type="AlphaFoldDB" id="A0A1L3GHK6"/>
<protein>
    <recommendedName>
        <fullName evidence="9 19">3-dehydroquinate synthase</fullName>
        <shortName evidence="19">DHQS</shortName>
        <ecNumber evidence="8 19">4.2.3.4</ecNumber>
    </recommendedName>
</protein>
<dbReference type="KEGG" id="pace:A6070_04560"/>
<dbReference type="GO" id="GO:0008652">
    <property type="term" value="P:amino acid biosynthetic process"/>
    <property type="evidence" value="ECO:0007669"/>
    <property type="project" value="UniProtKB-KW"/>
</dbReference>
<proteinExistence type="inferred from homology"/>
<feature type="domain" description="3-dehydroquinate synthase N-terminal" evidence="20">
    <location>
        <begin position="75"/>
        <end position="187"/>
    </location>
</feature>
<dbReference type="InterPro" id="IPR056179">
    <property type="entry name" value="DHQS_C"/>
</dbReference>
<dbReference type="GO" id="GO:0005737">
    <property type="term" value="C:cytoplasm"/>
    <property type="evidence" value="ECO:0007669"/>
    <property type="project" value="UniProtKB-SubCell"/>
</dbReference>
<feature type="domain" description="3-dehydroquinate synthase C-terminal" evidence="21">
    <location>
        <begin position="189"/>
        <end position="332"/>
    </location>
</feature>
<evidence type="ECO:0000256" key="15">
    <source>
        <dbReference type="ARBA" id="ARBA00023027"/>
    </source>
</evidence>
<dbReference type="Proteomes" id="UP000182264">
    <property type="component" value="Chromosome"/>
</dbReference>
<dbReference type="NCBIfam" id="TIGR01357">
    <property type="entry name" value="aroB"/>
    <property type="match status" value="1"/>
</dbReference>
<feature type="binding site" evidence="19">
    <location>
        <position position="159"/>
    </location>
    <ligand>
        <name>NAD(+)</name>
        <dbReference type="ChEBI" id="CHEBI:57540"/>
    </ligand>
</feature>
<dbReference type="InterPro" id="IPR016037">
    <property type="entry name" value="DHQ_synth_AroB"/>
</dbReference>
<feature type="binding site" evidence="19">
    <location>
        <begin position="113"/>
        <end position="117"/>
    </location>
    <ligand>
        <name>NAD(+)</name>
        <dbReference type="ChEBI" id="CHEBI:57540"/>
    </ligand>
</feature>
<dbReference type="PANTHER" id="PTHR43622:SF7">
    <property type="entry name" value="3-DEHYDROQUINATE SYNTHASE, CHLOROPLASTIC"/>
    <property type="match status" value="1"/>
</dbReference>
<evidence type="ECO:0000313" key="23">
    <source>
        <dbReference type="Proteomes" id="UP000182264"/>
    </source>
</evidence>
<dbReference type="HAMAP" id="MF_00110">
    <property type="entry name" value="DHQ_synthase"/>
    <property type="match status" value="1"/>
</dbReference>
<evidence type="ECO:0000259" key="21">
    <source>
        <dbReference type="Pfam" id="PF24621"/>
    </source>
</evidence>
<evidence type="ECO:0000313" key="22">
    <source>
        <dbReference type="EMBL" id="APG25411.1"/>
    </source>
</evidence>
<dbReference type="EC" id="4.2.3.4" evidence="8 19"/>
<feature type="binding site" evidence="19">
    <location>
        <position position="255"/>
    </location>
    <ligand>
        <name>Zn(2+)</name>
        <dbReference type="ChEBI" id="CHEBI:29105"/>
    </ligand>
</feature>
<dbReference type="Pfam" id="PF01761">
    <property type="entry name" value="DHQ_synthase"/>
    <property type="match status" value="1"/>
</dbReference>
<evidence type="ECO:0000256" key="6">
    <source>
        <dbReference type="ARBA" id="ARBA00004661"/>
    </source>
</evidence>
<evidence type="ECO:0000256" key="7">
    <source>
        <dbReference type="ARBA" id="ARBA00005412"/>
    </source>
</evidence>
<keyword evidence="10 19" id="KW-0963">Cytoplasm</keyword>
<comment type="cofactor">
    <cofactor evidence="2 19">
        <name>NAD(+)</name>
        <dbReference type="ChEBI" id="CHEBI:57540"/>
    </cofactor>
</comment>
<comment type="caution">
    <text evidence="19">Lacks conserved residue(s) required for the propagation of feature annotation.</text>
</comment>
<evidence type="ECO:0000256" key="11">
    <source>
        <dbReference type="ARBA" id="ARBA00022605"/>
    </source>
</evidence>
<dbReference type="CDD" id="cd08195">
    <property type="entry name" value="DHQS"/>
    <property type="match status" value="1"/>
</dbReference>
<keyword evidence="11 19" id="KW-0028">Amino-acid biosynthesis</keyword>
<sequence>MGCESLKLERLKLGLGERSYSIWIGGGILSDLSQALEEVKFPRKVAVVANPRVQALYGGALADALCACDREYHYITIADGEHYKNWSTLQTIYDALIALDFDRHCGLIALGGGVTGDISGFAAATFLRGIPYIQVPTTLLAQVDSSVGGKTAINHPRGKNLIGAFYQPRHVHIDVHTLQSLDAREFAAGMAEVIKYGVIRDRSFFDWLHNHRKDLRKRKDQALVEAVKRACQIKANIVEIDEKESALRAILNFGHTFGHAVESLSEYRVYRHGEAVAIGMVVAARISCQLGLCSADDIDTIRDLLRAFDLPVDPPDYPLDAWLDAMKHDKKVQRGVLRLVLNKGVGDCLVREIADPAPLFADALKELKPSR</sequence>
<keyword evidence="18 19" id="KW-0170">Cobalt</keyword>
<evidence type="ECO:0000256" key="5">
    <source>
        <dbReference type="ARBA" id="ARBA00004496"/>
    </source>
</evidence>
<feature type="binding site" evidence="19">
    <location>
        <position position="150"/>
    </location>
    <ligand>
        <name>NAD(+)</name>
        <dbReference type="ChEBI" id="CHEBI:57540"/>
    </ligand>
</feature>
<evidence type="ECO:0000256" key="12">
    <source>
        <dbReference type="ARBA" id="ARBA00022723"/>
    </source>
</evidence>
<comment type="catalytic activity">
    <reaction evidence="1 19">
        <text>7-phospho-2-dehydro-3-deoxy-D-arabino-heptonate = 3-dehydroquinate + phosphate</text>
        <dbReference type="Rhea" id="RHEA:21968"/>
        <dbReference type="ChEBI" id="CHEBI:32364"/>
        <dbReference type="ChEBI" id="CHEBI:43474"/>
        <dbReference type="ChEBI" id="CHEBI:58394"/>
        <dbReference type="EC" id="4.2.3.4"/>
    </reaction>
</comment>
<dbReference type="STRING" id="29542.A6070_04560"/>
<evidence type="ECO:0000256" key="9">
    <source>
        <dbReference type="ARBA" id="ARBA00017684"/>
    </source>
</evidence>
<dbReference type="UniPathway" id="UPA00053">
    <property type="reaction ID" value="UER00085"/>
</dbReference>
<evidence type="ECO:0000256" key="14">
    <source>
        <dbReference type="ARBA" id="ARBA00022833"/>
    </source>
</evidence>
<evidence type="ECO:0000256" key="17">
    <source>
        <dbReference type="ARBA" id="ARBA00023239"/>
    </source>
</evidence>
<comment type="similarity">
    <text evidence="7 19">Belongs to the sugar phosphate cyclases superfamily. Dehydroquinate synthase family.</text>
</comment>
<dbReference type="GO" id="GO:0003856">
    <property type="term" value="F:3-dehydroquinate synthase activity"/>
    <property type="evidence" value="ECO:0007669"/>
    <property type="project" value="UniProtKB-UniRule"/>
</dbReference>
<comment type="pathway">
    <text evidence="6 19">Metabolic intermediate biosynthesis; chorismate biosynthesis; chorismate from D-erythrose 4-phosphate and phosphoenolpyruvate: step 2/7.</text>
</comment>
<evidence type="ECO:0000256" key="16">
    <source>
        <dbReference type="ARBA" id="ARBA00023141"/>
    </source>
</evidence>
<feature type="binding site" evidence="19">
    <location>
        <begin position="79"/>
        <end position="84"/>
    </location>
    <ligand>
        <name>NAD(+)</name>
        <dbReference type="ChEBI" id="CHEBI:57540"/>
    </ligand>
</feature>
<comment type="subcellular location">
    <subcellularLocation>
        <location evidence="5 19">Cytoplasm</location>
    </subcellularLocation>
</comment>
<evidence type="ECO:0000256" key="13">
    <source>
        <dbReference type="ARBA" id="ARBA00022741"/>
    </source>
</evidence>
<dbReference type="InterPro" id="IPR030963">
    <property type="entry name" value="DHQ_synth_fam"/>
</dbReference>
<dbReference type="EMBL" id="CP015518">
    <property type="protein sequence ID" value="APG25411.1"/>
    <property type="molecule type" value="Genomic_DNA"/>
</dbReference>
<dbReference type="GO" id="GO:0046872">
    <property type="term" value="F:metal ion binding"/>
    <property type="evidence" value="ECO:0007669"/>
    <property type="project" value="UniProtKB-KW"/>
</dbReference>
<evidence type="ECO:0000256" key="2">
    <source>
        <dbReference type="ARBA" id="ARBA00001911"/>
    </source>
</evidence>
<feature type="binding site" evidence="19">
    <location>
        <position position="192"/>
    </location>
    <ligand>
        <name>Zn(2+)</name>
        <dbReference type="ChEBI" id="CHEBI:29105"/>
    </ligand>
</feature>
<dbReference type="InterPro" id="IPR050071">
    <property type="entry name" value="Dehydroquinate_synthase"/>
</dbReference>
<comment type="cofactor">
    <cofactor evidence="19">
        <name>Co(2+)</name>
        <dbReference type="ChEBI" id="CHEBI:48828"/>
    </cofactor>
    <cofactor evidence="19">
        <name>Zn(2+)</name>
        <dbReference type="ChEBI" id="CHEBI:29105"/>
    </cofactor>
    <text evidence="19">Binds 1 divalent metal cation per subunit. Can use either Co(2+) or Zn(2+).</text>
</comment>
<dbReference type="GO" id="GO:0000166">
    <property type="term" value="F:nucleotide binding"/>
    <property type="evidence" value="ECO:0007669"/>
    <property type="project" value="UniProtKB-KW"/>
</dbReference>
<accession>A0A1L3GHK6</accession>
<keyword evidence="12 19" id="KW-0479">Metal-binding</keyword>
<dbReference type="Gene3D" id="1.20.1090.10">
    <property type="entry name" value="Dehydroquinate synthase-like - alpha domain"/>
    <property type="match status" value="1"/>
</dbReference>
<evidence type="ECO:0000256" key="4">
    <source>
        <dbReference type="ARBA" id="ARBA00003485"/>
    </source>
</evidence>
<keyword evidence="17 19" id="KW-0456">Lyase</keyword>
<keyword evidence="13 19" id="KW-0547">Nucleotide-binding</keyword>
<gene>
    <name evidence="19" type="primary">aroB</name>
    <name evidence="22" type="ORF">A7E75_10555</name>
</gene>
<organism evidence="22 23">
    <name type="scientific">Syntrophotalea acetylenica</name>
    <name type="common">Pelobacter acetylenicus</name>
    <dbReference type="NCBI Taxonomy" id="29542"/>
    <lineage>
        <taxon>Bacteria</taxon>
        <taxon>Pseudomonadati</taxon>
        <taxon>Thermodesulfobacteriota</taxon>
        <taxon>Desulfuromonadia</taxon>
        <taxon>Desulfuromonadales</taxon>
        <taxon>Syntrophotaleaceae</taxon>
        <taxon>Syntrophotalea</taxon>
    </lineage>
</organism>
<evidence type="ECO:0000256" key="18">
    <source>
        <dbReference type="ARBA" id="ARBA00023285"/>
    </source>
</evidence>
<dbReference type="FunFam" id="3.40.50.1970:FF:000007">
    <property type="entry name" value="Pentafunctional AROM polypeptide"/>
    <property type="match status" value="1"/>
</dbReference>
<keyword evidence="16 19" id="KW-0057">Aromatic amino acid biosynthesis</keyword>
<evidence type="ECO:0000256" key="19">
    <source>
        <dbReference type="HAMAP-Rule" id="MF_00110"/>
    </source>
</evidence>
<evidence type="ECO:0000256" key="8">
    <source>
        <dbReference type="ARBA" id="ARBA00013031"/>
    </source>
</evidence>
<feature type="binding site" evidence="19">
    <location>
        <position position="272"/>
    </location>
    <ligand>
        <name>Zn(2+)</name>
        <dbReference type="ChEBI" id="CHEBI:29105"/>
    </ligand>
</feature>
<reference evidence="22 23" key="1">
    <citation type="journal article" date="2017" name="Genome Announc.">
        <title>Complete Genome Sequences of Two Acetylene-Fermenting Pelobacter acetylenicus Strains.</title>
        <authorList>
            <person name="Sutton J.M."/>
            <person name="Baesman S.M."/>
            <person name="Fierst J.L."/>
            <person name="Poret-Peterson A.T."/>
            <person name="Oremland R.S."/>
            <person name="Dunlap D.S."/>
            <person name="Akob D.M."/>
        </authorList>
    </citation>
    <scope>NUCLEOTIDE SEQUENCE [LARGE SCALE GENOMIC DNA]</scope>
    <source>
        <strain evidence="22 23">DSM 3247</strain>
    </source>
</reference>
<evidence type="ECO:0000256" key="1">
    <source>
        <dbReference type="ARBA" id="ARBA00001393"/>
    </source>
</evidence>
<dbReference type="GO" id="GO:0009423">
    <property type="term" value="P:chorismate biosynthetic process"/>
    <property type="evidence" value="ECO:0007669"/>
    <property type="project" value="UniProtKB-UniRule"/>
</dbReference>
<dbReference type="Gene3D" id="3.40.50.1970">
    <property type="match status" value="1"/>
</dbReference>
<dbReference type="PANTHER" id="PTHR43622">
    <property type="entry name" value="3-DEHYDROQUINATE SYNTHASE"/>
    <property type="match status" value="1"/>
</dbReference>
<keyword evidence="14 19" id="KW-0862">Zinc</keyword>
<comment type="function">
    <text evidence="4 19">Catalyzes the conversion of 3-deoxy-D-arabino-heptulosonate 7-phosphate (DAHP) to dehydroquinate (DHQ).</text>
</comment>
<keyword evidence="23" id="KW-1185">Reference proteome</keyword>
<dbReference type="InterPro" id="IPR030960">
    <property type="entry name" value="DHQS/DOIS_N"/>
</dbReference>
<evidence type="ECO:0000256" key="10">
    <source>
        <dbReference type="ARBA" id="ARBA00022490"/>
    </source>
</evidence>
<comment type="cofactor">
    <cofactor evidence="3">
        <name>Zn(2+)</name>
        <dbReference type="ChEBI" id="CHEBI:29105"/>
    </cofactor>
</comment>
<feature type="binding site" evidence="19">
    <location>
        <begin position="137"/>
        <end position="138"/>
    </location>
    <ligand>
        <name>NAD(+)</name>
        <dbReference type="ChEBI" id="CHEBI:57540"/>
    </ligand>
</feature>
<dbReference type="SUPFAM" id="SSF56796">
    <property type="entry name" value="Dehydroquinate synthase-like"/>
    <property type="match status" value="1"/>
</dbReference>
<dbReference type="GO" id="GO:0009073">
    <property type="term" value="P:aromatic amino acid family biosynthetic process"/>
    <property type="evidence" value="ECO:0007669"/>
    <property type="project" value="UniProtKB-KW"/>
</dbReference>
<dbReference type="PIRSF" id="PIRSF001455">
    <property type="entry name" value="DHQ_synth"/>
    <property type="match status" value="1"/>
</dbReference>
<evidence type="ECO:0000256" key="3">
    <source>
        <dbReference type="ARBA" id="ARBA00001947"/>
    </source>
</evidence>
<dbReference type="Pfam" id="PF24621">
    <property type="entry name" value="DHQS_C"/>
    <property type="match status" value="1"/>
</dbReference>
<evidence type="ECO:0000259" key="20">
    <source>
        <dbReference type="Pfam" id="PF01761"/>
    </source>
</evidence>
<name>A0A1L3GHK6_SYNAC</name>
<keyword evidence="15 19" id="KW-0520">NAD</keyword>